<organism evidence="2 3">
    <name type="scientific">Taenia crassiceps</name>
    <dbReference type="NCBI Taxonomy" id="6207"/>
    <lineage>
        <taxon>Eukaryota</taxon>
        <taxon>Metazoa</taxon>
        <taxon>Spiralia</taxon>
        <taxon>Lophotrochozoa</taxon>
        <taxon>Platyhelminthes</taxon>
        <taxon>Cestoda</taxon>
        <taxon>Eucestoda</taxon>
        <taxon>Cyclophyllidea</taxon>
        <taxon>Taeniidae</taxon>
        <taxon>Taenia</taxon>
    </lineage>
</organism>
<dbReference type="EMBL" id="JAKROA010000001">
    <property type="protein sequence ID" value="KAL5111440.1"/>
    <property type="molecule type" value="Genomic_DNA"/>
</dbReference>
<evidence type="ECO:0000256" key="1">
    <source>
        <dbReference type="SAM" id="MobiDB-lite"/>
    </source>
</evidence>
<keyword evidence="3" id="KW-1185">Reference proteome</keyword>
<dbReference type="Proteomes" id="UP001651158">
    <property type="component" value="Unassembled WGS sequence"/>
</dbReference>
<accession>A0ABR4QP80</accession>
<gene>
    <name evidence="2" type="ORF">TcWFU_001727</name>
</gene>
<name>A0ABR4QP80_9CEST</name>
<comment type="caution">
    <text evidence="2">The sequence shown here is derived from an EMBL/GenBank/DDBJ whole genome shotgun (WGS) entry which is preliminary data.</text>
</comment>
<sequence length="113" mass="12690">MLGECDTASRWSSRPPRWHAFTESCLSSSIRTCQSRIRVTPKRRWVYCCLVQVYAQSCSWTSELVPKPGYLYPASRPDSASGPTPGELNETIKRAPEEPILPLHAIRPSTIAL</sequence>
<reference evidence="2 3" key="1">
    <citation type="journal article" date="2022" name="Front. Cell. Infect. Microbiol.">
        <title>The Genomes of Two Strains of Taenia crassiceps the Animal Model for the Study of Human Cysticercosis.</title>
        <authorList>
            <person name="Bobes R.J."/>
            <person name="Estrada K."/>
            <person name="Rios-Valencia D.G."/>
            <person name="Calderon-Gallegos A."/>
            <person name="de la Torre P."/>
            <person name="Carrero J.C."/>
            <person name="Sanchez-Flores A."/>
            <person name="Laclette J.P."/>
        </authorList>
    </citation>
    <scope>NUCLEOTIDE SEQUENCE [LARGE SCALE GENOMIC DNA]</scope>
    <source>
        <strain evidence="2">WFUcys</strain>
    </source>
</reference>
<evidence type="ECO:0000313" key="2">
    <source>
        <dbReference type="EMBL" id="KAL5111440.1"/>
    </source>
</evidence>
<feature type="region of interest" description="Disordered" evidence="1">
    <location>
        <begin position="75"/>
        <end position="94"/>
    </location>
</feature>
<proteinExistence type="predicted"/>
<evidence type="ECO:0000313" key="3">
    <source>
        <dbReference type="Proteomes" id="UP001651158"/>
    </source>
</evidence>
<protein>
    <submittedName>
        <fullName evidence="2">Uncharacterized protein</fullName>
    </submittedName>
</protein>